<evidence type="ECO:0000313" key="3">
    <source>
        <dbReference type="Proteomes" id="UP000199550"/>
    </source>
</evidence>
<dbReference type="RefSeq" id="WP_090186247.1">
    <property type="nucleotide sequence ID" value="NZ_CAXYBM010000023.1"/>
</dbReference>
<gene>
    <name evidence="2" type="ORF">SAMN04488004_10495</name>
</gene>
<evidence type="ECO:0008006" key="4">
    <source>
        <dbReference type="Google" id="ProtNLM"/>
    </source>
</evidence>
<dbReference type="GeneID" id="97892534"/>
<name>A0A1I4DFG8_9RHOB</name>
<dbReference type="OrthoDB" id="7869201at2"/>
<sequence length="105" mass="11618">MARNATPLELFKTQMEVGMMLAEAQSVIAMRMMGWGGLWSVTSDENDRMVSEKTEAITKSMQSATLAAMTGKRPDEIMNAAVKPLRQKTRANAKRLGKRGPTLMK</sequence>
<accession>A0A1I4DFG8</accession>
<protein>
    <recommendedName>
        <fullName evidence="4">Antifreeze protein</fullName>
    </recommendedName>
</protein>
<organism evidence="2 3">
    <name type="scientific">Loktanella salsilacus</name>
    <dbReference type="NCBI Taxonomy" id="195913"/>
    <lineage>
        <taxon>Bacteria</taxon>
        <taxon>Pseudomonadati</taxon>
        <taxon>Pseudomonadota</taxon>
        <taxon>Alphaproteobacteria</taxon>
        <taxon>Rhodobacterales</taxon>
        <taxon>Roseobacteraceae</taxon>
        <taxon>Loktanella</taxon>
    </lineage>
</organism>
<dbReference type="EMBL" id="FOTF01000004">
    <property type="protein sequence ID" value="SFK91935.1"/>
    <property type="molecule type" value="Genomic_DNA"/>
</dbReference>
<evidence type="ECO:0000256" key="1">
    <source>
        <dbReference type="SAM" id="MobiDB-lite"/>
    </source>
</evidence>
<dbReference type="Proteomes" id="UP000199550">
    <property type="component" value="Unassembled WGS sequence"/>
</dbReference>
<reference evidence="2 3" key="1">
    <citation type="submission" date="2016-10" db="EMBL/GenBank/DDBJ databases">
        <authorList>
            <person name="de Groot N.N."/>
        </authorList>
    </citation>
    <scope>NUCLEOTIDE SEQUENCE [LARGE SCALE GENOMIC DNA]</scope>
    <source>
        <strain evidence="2 3">DSM 16199</strain>
    </source>
</reference>
<dbReference type="AlphaFoldDB" id="A0A1I4DFG8"/>
<proteinExistence type="predicted"/>
<feature type="region of interest" description="Disordered" evidence="1">
    <location>
        <begin position="84"/>
        <end position="105"/>
    </location>
</feature>
<feature type="compositionally biased region" description="Basic residues" evidence="1">
    <location>
        <begin position="85"/>
        <end position="98"/>
    </location>
</feature>
<keyword evidence="3" id="KW-1185">Reference proteome</keyword>
<dbReference type="STRING" id="195913.SAMN04488004_10495"/>
<evidence type="ECO:0000313" key="2">
    <source>
        <dbReference type="EMBL" id="SFK91935.1"/>
    </source>
</evidence>